<dbReference type="EMBL" id="BAABGA010000114">
    <property type="protein sequence ID" value="GAA4470648.1"/>
    <property type="molecule type" value="Genomic_DNA"/>
</dbReference>
<protein>
    <submittedName>
        <fullName evidence="5">Sulfatase-like hydrolase/transferase</fullName>
    </submittedName>
</protein>
<dbReference type="Gene3D" id="3.30.1120.10">
    <property type="match status" value="1"/>
</dbReference>
<dbReference type="Gene3D" id="3.40.720.10">
    <property type="entry name" value="Alkaline Phosphatase, subunit A"/>
    <property type="match status" value="1"/>
</dbReference>
<gene>
    <name evidence="5" type="ORF">GCM10023156_64220</name>
</gene>
<dbReference type="Pfam" id="PF00884">
    <property type="entry name" value="Sulfatase"/>
    <property type="match status" value="1"/>
</dbReference>
<evidence type="ECO:0000256" key="3">
    <source>
        <dbReference type="SAM" id="SignalP"/>
    </source>
</evidence>
<organism evidence="5 6">
    <name type="scientific">Novipirellula rosea</name>
    <dbReference type="NCBI Taxonomy" id="1031540"/>
    <lineage>
        <taxon>Bacteria</taxon>
        <taxon>Pseudomonadati</taxon>
        <taxon>Planctomycetota</taxon>
        <taxon>Planctomycetia</taxon>
        <taxon>Pirellulales</taxon>
        <taxon>Pirellulaceae</taxon>
        <taxon>Novipirellula</taxon>
    </lineage>
</organism>
<name>A0ABP8NQA1_9BACT</name>
<feature type="chain" id="PRO_5045746046" evidence="3">
    <location>
        <begin position="32"/>
        <end position="484"/>
    </location>
</feature>
<proteinExistence type="inferred from homology"/>
<dbReference type="InterPro" id="IPR050738">
    <property type="entry name" value="Sulfatase"/>
</dbReference>
<dbReference type="InterPro" id="IPR000917">
    <property type="entry name" value="Sulfatase_N"/>
</dbReference>
<feature type="signal peptide" evidence="3">
    <location>
        <begin position="1"/>
        <end position="31"/>
    </location>
</feature>
<comment type="caution">
    <text evidence="5">The sequence shown here is derived from an EMBL/GenBank/DDBJ whole genome shotgun (WGS) entry which is preliminary data.</text>
</comment>
<feature type="domain" description="Sulfatase N-terminal" evidence="4">
    <location>
        <begin position="43"/>
        <end position="370"/>
    </location>
</feature>
<evidence type="ECO:0000256" key="2">
    <source>
        <dbReference type="ARBA" id="ARBA00022801"/>
    </source>
</evidence>
<dbReference type="RefSeq" id="WP_345327784.1">
    <property type="nucleotide sequence ID" value="NZ_BAABGA010000114.1"/>
</dbReference>
<evidence type="ECO:0000313" key="6">
    <source>
        <dbReference type="Proteomes" id="UP001500840"/>
    </source>
</evidence>
<reference evidence="6" key="1">
    <citation type="journal article" date="2019" name="Int. J. Syst. Evol. Microbiol.">
        <title>The Global Catalogue of Microorganisms (GCM) 10K type strain sequencing project: providing services to taxonomists for standard genome sequencing and annotation.</title>
        <authorList>
            <consortium name="The Broad Institute Genomics Platform"/>
            <consortium name="The Broad Institute Genome Sequencing Center for Infectious Disease"/>
            <person name="Wu L."/>
            <person name="Ma J."/>
        </authorList>
    </citation>
    <scope>NUCLEOTIDE SEQUENCE [LARGE SCALE GENOMIC DNA]</scope>
    <source>
        <strain evidence="6">JCM 17759</strain>
    </source>
</reference>
<dbReference type="InterPro" id="IPR017850">
    <property type="entry name" value="Alkaline_phosphatase_core_sf"/>
</dbReference>
<evidence type="ECO:0000313" key="5">
    <source>
        <dbReference type="EMBL" id="GAA4470648.1"/>
    </source>
</evidence>
<comment type="similarity">
    <text evidence="1">Belongs to the sulfatase family.</text>
</comment>
<evidence type="ECO:0000256" key="1">
    <source>
        <dbReference type="ARBA" id="ARBA00008779"/>
    </source>
</evidence>
<accession>A0ABP8NQA1</accession>
<evidence type="ECO:0000259" key="4">
    <source>
        <dbReference type="Pfam" id="PF00884"/>
    </source>
</evidence>
<sequence>MNNPKSNRRYFHVVSLSVGLLCLGVTSQAKADAETRPSDSSPPNVIMLMSDDQGWGDVGFNGNNDIHTPNLDAMAAGGMRMDRFYAAASLCSPTRGSCLTGRYPFRYGILAAHTGGMRVGETTIPELLKKKGYRSGFFGKWHVGWVKPDDVSARGFYSPPSHHGYDHYFATTSAVPTWNPTVTPEQWESWGNEEGKPWKGGMPYVQDGKEVSENMAGDDSRIIMDRVIPFIKASKDKPFLATVWFHAPHEPVVAGEEYKKRYKKFGKSRQNYYGCITAMDEQIGRLRTKLRELGIEKRTLVLFCSDNGPSDGLAKKGVASAGPFHGHKHTMYEGGLLVPACAEWPGVIPPGTTTDVRCSTVDFLPTIANACQVESAIKSSLPIDGINLMPLLTEKVKTQERELFFGYRRLQGGIDGKAIISGNWKLLQEAKKGGKIRLFDLSEDPYEQNDLAATSPERLSVLSQKLAEIEASCQRSRDGADYRY</sequence>
<dbReference type="SUPFAM" id="SSF53649">
    <property type="entry name" value="Alkaline phosphatase-like"/>
    <property type="match status" value="1"/>
</dbReference>
<dbReference type="Proteomes" id="UP001500840">
    <property type="component" value="Unassembled WGS sequence"/>
</dbReference>
<keyword evidence="2" id="KW-0378">Hydrolase</keyword>
<keyword evidence="6" id="KW-1185">Reference proteome</keyword>
<dbReference type="PANTHER" id="PTHR42693:SF53">
    <property type="entry name" value="ENDO-4-O-SULFATASE"/>
    <property type="match status" value="1"/>
</dbReference>
<keyword evidence="3" id="KW-0732">Signal</keyword>
<dbReference type="PANTHER" id="PTHR42693">
    <property type="entry name" value="ARYLSULFATASE FAMILY MEMBER"/>
    <property type="match status" value="1"/>
</dbReference>